<dbReference type="Proteomes" id="UP001596422">
    <property type="component" value="Unassembled WGS sequence"/>
</dbReference>
<comment type="caution">
    <text evidence="1">The sequence shown here is derived from an EMBL/GenBank/DDBJ whole genome shotgun (WGS) entry which is preliminary data.</text>
</comment>
<name>A0ABW2A9P5_9GAMM</name>
<accession>A0ABW2A9P5</accession>
<gene>
    <name evidence="1" type="ORF">ACFQDL_31865</name>
</gene>
<proteinExistence type="predicted"/>
<evidence type="ECO:0000313" key="1">
    <source>
        <dbReference type="EMBL" id="MFC6674193.1"/>
    </source>
</evidence>
<keyword evidence="2" id="KW-1185">Reference proteome</keyword>
<dbReference type="RefSeq" id="WP_379913927.1">
    <property type="nucleotide sequence ID" value="NZ_JBHSWE010000002.1"/>
</dbReference>
<reference evidence="2" key="1">
    <citation type="journal article" date="2019" name="Int. J. Syst. Evol. Microbiol.">
        <title>The Global Catalogue of Microorganisms (GCM) 10K type strain sequencing project: providing services to taxonomists for standard genome sequencing and annotation.</title>
        <authorList>
            <consortium name="The Broad Institute Genomics Platform"/>
            <consortium name="The Broad Institute Genome Sequencing Center for Infectious Disease"/>
            <person name="Wu L."/>
            <person name="Ma J."/>
        </authorList>
    </citation>
    <scope>NUCLEOTIDE SEQUENCE [LARGE SCALE GENOMIC DNA]</scope>
    <source>
        <strain evidence="2">NBRC 111756</strain>
    </source>
</reference>
<dbReference type="EMBL" id="JBHSWE010000002">
    <property type="protein sequence ID" value="MFC6674193.1"/>
    <property type="molecule type" value="Genomic_DNA"/>
</dbReference>
<protein>
    <submittedName>
        <fullName evidence="1">Uncharacterized protein</fullName>
    </submittedName>
</protein>
<organism evidence="1 2">
    <name type="scientific">Marinobacterium aestuariivivens</name>
    <dbReference type="NCBI Taxonomy" id="1698799"/>
    <lineage>
        <taxon>Bacteria</taxon>
        <taxon>Pseudomonadati</taxon>
        <taxon>Pseudomonadota</taxon>
        <taxon>Gammaproteobacteria</taxon>
        <taxon>Oceanospirillales</taxon>
        <taxon>Oceanospirillaceae</taxon>
        <taxon>Marinobacterium</taxon>
    </lineage>
</organism>
<evidence type="ECO:0000313" key="2">
    <source>
        <dbReference type="Proteomes" id="UP001596422"/>
    </source>
</evidence>
<sequence length="65" mass="7523">MSVDLEHLQQWIGKTEAAEEELERWPVAALLAALDVQPEDWPKKVIQYPLARTGTILFRAYRSRS</sequence>